<reference evidence="1 2" key="1">
    <citation type="submission" date="2018-03" db="EMBL/GenBank/DDBJ databases">
        <title>Draft Genome Sequences of the Obligatory Marine Myxobacteria Enhygromyxa salina SWB007.</title>
        <authorList>
            <person name="Poehlein A."/>
            <person name="Moghaddam J.A."/>
            <person name="Harms H."/>
            <person name="Alanjari M."/>
            <person name="Koenig G.M."/>
            <person name="Daniel R."/>
            <person name="Schaeberle T.F."/>
        </authorList>
    </citation>
    <scope>NUCLEOTIDE SEQUENCE [LARGE SCALE GENOMIC DNA]</scope>
    <source>
        <strain evidence="1 2">SWB007</strain>
    </source>
</reference>
<dbReference type="AlphaFoldDB" id="A0A2S9XU46"/>
<gene>
    <name evidence="1" type="ORF">ENSA7_72140</name>
</gene>
<accession>A0A2S9XU46</accession>
<evidence type="ECO:0000313" key="2">
    <source>
        <dbReference type="Proteomes" id="UP000238823"/>
    </source>
</evidence>
<comment type="caution">
    <text evidence="1">The sequence shown here is derived from an EMBL/GenBank/DDBJ whole genome shotgun (WGS) entry which is preliminary data.</text>
</comment>
<sequence>MAGNLKYQWGPKTFWERWDRRLSVGRQRLYVIWISGCLACSEQSEAGPQCINAILEGDGINFGLLGLDPEDICASSFEASESHVKWMSAAWGVESSPIRYALYESHDAGCWICSDTVSACGIDGRLGSTLIPHRHELSHAGRGPNCSSFIEEGWATLYSDANENAESVGTLRDAMLAIQEHGRLTGMYYPLAQRVVAFLLETRGLGTVHRMCSKPLGSEEELEVALLDELGLSIDQFQAELDAYPPWSVAQLRQDQACEGADAVVSQAAWTIELGCSAPGVEGRLGGEVSSHVLVEIAEFGQYAFDFNTSEPLQNLKVELRGCERDGLASIYYTTWIGSTGESNHLAPIFNDLTPGVYVLRFRLKDSSSLGPDVQIALSVAQWP</sequence>
<proteinExistence type="predicted"/>
<name>A0A2S9XU46_9BACT</name>
<dbReference type="EMBL" id="PVNL01000135">
    <property type="protein sequence ID" value="PRP96399.1"/>
    <property type="molecule type" value="Genomic_DNA"/>
</dbReference>
<organism evidence="1 2">
    <name type="scientific">Enhygromyxa salina</name>
    <dbReference type="NCBI Taxonomy" id="215803"/>
    <lineage>
        <taxon>Bacteria</taxon>
        <taxon>Pseudomonadati</taxon>
        <taxon>Myxococcota</taxon>
        <taxon>Polyangia</taxon>
        <taxon>Nannocystales</taxon>
        <taxon>Nannocystaceae</taxon>
        <taxon>Enhygromyxa</taxon>
    </lineage>
</organism>
<protein>
    <submittedName>
        <fullName evidence="1">Uncharacterized protein</fullName>
    </submittedName>
</protein>
<dbReference type="Proteomes" id="UP000238823">
    <property type="component" value="Unassembled WGS sequence"/>
</dbReference>
<evidence type="ECO:0000313" key="1">
    <source>
        <dbReference type="EMBL" id="PRP96399.1"/>
    </source>
</evidence>